<gene>
    <name evidence="1" type="ORF">HK12_08770</name>
</gene>
<evidence type="ECO:0000313" key="2">
    <source>
        <dbReference type="Proteomes" id="UP000194639"/>
    </source>
</evidence>
<name>A0A252A041_9PROT</name>
<comment type="caution">
    <text evidence="1">The sequence shown here is derived from an EMBL/GenBank/DDBJ whole genome shotgun (WGS) entry which is preliminary data.</text>
</comment>
<proteinExistence type="predicted"/>
<evidence type="ECO:0000313" key="1">
    <source>
        <dbReference type="EMBL" id="OUI80424.1"/>
    </source>
</evidence>
<sequence>MTKCVCDYTPEEIQIFIDNYRKGLAQNVSIYKSNDGKIFLTIHKGGECICMYELLNGEWVIVPPMNDF</sequence>
<dbReference type="Proteomes" id="UP000194639">
    <property type="component" value="Unassembled WGS sequence"/>
</dbReference>
<accession>A0A252A041</accession>
<dbReference type="AlphaFoldDB" id="A0A252A041"/>
<dbReference type="EMBL" id="JOMO01000034">
    <property type="protein sequence ID" value="OUI80424.1"/>
    <property type="molecule type" value="Genomic_DNA"/>
</dbReference>
<reference evidence="1 2" key="1">
    <citation type="submission" date="2014-06" db="EMBL/GenBank/DDBJ databases">
        <authorList>
            <person name="Ju J."/>
            <person name="Zhang J."/>
        </authorList>
    </citation>
    <scope>NUCLEOTIDE SEQUENCE [LARGE SCALE GENOMIC DNA]</scope>
    <source>
        <strain evidence="1">DmW_045</strain>
    </source>
</reference>
<organism evidence="1 2">
    <name type="scientific">Acetobacter orientalis</name>
    <dbReference type="NCBI Taxonomy" id="146474"/>
    <lineage>
        <taxon>Bacteria</taxon>
        <taxon>Pseudomonadati</taxon>
        <taxon>Pseudomonadota</taxon>
        <taxon>Alphaproteobacteria</taxon>
        <taxon>Acetobacterales</taxon>
        <taxon>Acetobacteraceae</taxon>
        <taxon>Acetobacter</taxon>
    </lineage>
</organism>
<protein>
    <submittedName>
        <fullName evidence="1">Uncharacterized protein</fullName>
    </submittedName>
</protein>